<gene>
    <name evidence="1" type="ORF">HAX54_034531</name>
</gene>
<dbReference type="Proteomes" id="UP000823775">
    <property type="component" value="Unassembled WGS sequence"/>
</dbReference>
<sequence>MILIQQQSSFAFFEHRLEGVEVVVNVLFGGRFSTMQSIFSFSLRLALPLFNSISLIISESSSMSMLLKPILKQTSTQQLAAMTSAILLLLHFTDLAKATMTSPFSSLINMPPIPTFPVSCSVVPPKAAVTCLDGPDYVGFSNVFNGHHLSPAV</sequence>
<proteinExistence type="predicted"/>
<protein>
    <submittedName>
        <fullName evidence="1">Uncharacterized protein</fullName>
    </submittedName>
</protein>
<evidence type="ECO:0000313" key="1">
    <source>
        <dbReference type="EMBL" id="MCD9645535.1"/>
    </source>
</evidence>
<name>A0ABS8VH88_DATST</name>
<accession>A0ABS8VH88</accession>
<reference evidence="1 2" key="1">
    <citation type="journal article" date="2021" name="BMC Genomics">
        <title>Datura genome reveals duplications of psychoactive alkaloid biosynthetic genes and high mutation rate following tissue culture.</title>
        <authorList>
            <person name="Rajewski A."/>
            <person name="Carter-House D."/>
            <person name="Stajich J."/>
            <person name="Litt A."/>
        </authorList>
    </citation>
    <scope>NUCLEOTIDE SEQUENCE [LARGE SCALE GENOMIC DNA]</scope>
    <source>
        <strain evidence="1">AR-01</strain>
    </source>
</reference>
<organism evidence="1 2">
    <name type="scientific">Datura stramonium</name>
    <name type="common">Jimsonweed</name>
    <name type="synonym">Common thornapple</name>
    <dbReference type="NCBI Taxonomy" id="4076"/>
    <lineage>
        <taxon>Eukaryota</taxon>
        <taxon>Viridiplantae</taxon>
        <taxon>Streptophyta</taxon>
        <taxon>Embryophyta</taxon>
        <taxon>Tracheophyta</taxon>
        <taxon>Spermatophyta</taxon>
        <taxon>Magnoliopsida</taxon>
        <taxon>eudicotyledons</taxon>
        <taxon>Gunneridae</taxon>
        <taxon>Pentapetalae</taxon>
        <taxon>asterids</taxon>
        <taxon>lamiids</taxon>
        <taxon>Solanales</taxon>
        <taxon>Solanaceae</taxon>
        <taxon>Solanoideae</taxon>
        <taxon>Datureae</taxon>
        <taxon>Datura</taxon>
    </lineage>
</organism>
<comment type="caution">
    <text evidence="1">The sequence shown here is derived from an EMBL/GenBank/DDBJ whole genome shotgun (WGS) entry which is preliminary data.</text>
</comment>
<dbReference type="EMBL" id="JACEIK010004462">
    <property type="protein sequence ID" value="MCD9645535.1"/>
    <property type="molecule type" value="Genomic_DNA"/>
</dbReference>
<evidence type="ECO:0000313" key="2">
    <source>
        <dbReference type="Proteomes" id="UP000823775"/>
    </source>
</evidence>
<keyword evidence="2" id="KW-1185">Reference proteome</keyword>